<proteinExistence type="predicted"/>
<dbReference type="KEGG" id="uth:DKZ56_11090"/>
<accession>A0A4V1A3G7</accession>
<name>A0A4V1A3G7_9BACL</name>
<dbReference type="AlphaFoldDB" id="A0A4V1A3G7"/>
<dbReference type="Pfam" id="PF13797">
    <property type="entry name" value="Post_transc_reg"/>
    <property type="match status" value="1"/>
</dbReference>
<sequence length="109" mass="13065">MPEHDRLFKHVLPVLQSKLEELKLNGYEGISIEDIWNYCLQKKWRKKKVNEIRLHEVVSTIFSLRGSEIVNHLQIQQFQSANWFSEVNQEELNELLKPAKHYNSDMEMK</sequence>
<organism evidence="1 2">
    <name type="scientific">Ureibacillus thermophilus</name>
    <dbReference type="NCBI Taxonomy" id="367743"/>
    <lineage>
        <taxon>Bacteria</taxon>
        <taxon>Bacillati</taxon>
        <taxon>Bacillota</taxon>
        <taxon>Bacilli</taxon>
        <taxon>Bacillales</taxon>
        <taxon>Caryophanaceae</taxon>
        <taxon>Ureibacillus</taxon>
    </lineage>
</organism>
<reference evidence="1 2" key="1">
    <citation type="submission" date="2019-02" db="EMBL/GenBank/DDBJ databases">
        <title>Ureibacillus thermophilus.</title>
        <authorList>
            <person name="Sunny J.S."/>
            <person name="Natarajan A."/>
            <person name="Saleena L.M."/>
        </authorList>
    </citation>
    <scope>NUCLEOTIDE SEQUENCE [LARGE SCALE GENOMIC DNA]</scope>
    <source>
        <strain evidence="1 2">LM102</strain>
    </source>
</reference>
<evidence type="ECO:0000313" key="1">
    <source>
        <dbReference type="EMBL" id="QBK27190.1"/>
    </source>
</evidence>
<protein>
    <recommendedName>
        <fullName evidence="3">Competence protein ComN</fullName>
    </recommendedName>
</protein>
<keyword evidence="2" id="KW-1185">Reference proteome</keyword>
<dbReference type="Proteomes" id="UP000291151">
    <property type="component" value="Chromosome"/>
</dbReference>
<gene>
    <name evidence="1" type="ORF">DKZ56_11090</name>
</gene>
<dbReference type="EMBL" id="CP036528">
    <property type="protein sequence ID" value="QBK27190.1"/>
    <property type="molecule type" value="Genomic_DNA"/>
</dbReference>
<dbReference type="InterPro" id="IPR025716">
    <property type="entry name" value="Post-transcriptional_regulator"/>
</dbReference>
<evidence type="ECO:0000313" key="2">
    <source>
        <dbReference type="Proteomes" id="UP000291151"/>
    </source>
</evidence>
<evidence type="ECO:0008006" key="3">
    <source>
        <dbReference type="Google" id="ProtNLM"/>
    </source>
</evidence>